<dbReference type="Proteomes" id="UP001152755">
    <property type="component" value="Unassembled WGS sequence"/>
</dbReference>
<evidence type="ECO:0000313" key="1">
    <source>
        <dbReference type="EMBL" id="MDG3014168.1"/>
    </source>
</evidence>
<protein>
    <submittedName>
        <fullName evidence="1">Uncharacterized protein</fullName>
    </submittedName>
</protein>
<dbReference type="AlphaFoldDB" id="A0A9X4RD09"/>
<evidence type="ECO:0000313" key="2">
    <source>
        <dbReference type="Proteomes" id="UP001152755"/>
    </source>
</evidence>
<comment type="caution">
    <text evidence="1">The sequence shown here is derived from an EMBL/GenBank/DDBJ whole genome shotgun (WGS) entry which is preliminary data.</text>
</comment>
<sequence length="111" mass="12013">MADKLRLSPEGIAQCVKACDELRDGLDELLSRVAELTQLPAPKDLVSAQQLMQGFVQKAQGGPASVYQRLVQFREVAIAMRKNFETGGEGFAETEARFAQVLGDVGKGMDA</sequence>
<organism evidence="1 2">
    <name type="scientific">Speluncibacter jeojiensis</name>
    <dbReference type="NCBI Taxonomy" id="2710754"/>
    <lineage>
        <taxon>Bacteria</taxon>
        <taxon>Bacillati</taxon>
        <taxon>Actinomycetota</taxon>
        <taxon>Actinomycetes</taxon>
        <taxon>Mycobacteriales</taxon>
        <taxon>Speluncibacteraceae</taxon>
        <taxon>Speluncibacter</taxon>
    </lineage>
</organism>
<keyword evidence="2" id="KW-1185">Reference proteome</keyword>
<proteinExistence type="predicted"/>
<reference evidence="1" key="1">
    <citation type="submission" date="2022-08" db="EMBL/GenBank/DDBJ databases">
        <title>Genome analysis of Corynebacteriales strain.</title>
        <authorList>
            <person name="Lee S.D."/>
        </authorList>
    </citation>
    <scope>NUCLEOTIDE SEQUENCE</scope>
    <source>
        <strain evidence="1">D3-21</strain>
    </source>
</reference>
<dbReference type="RefSeq" id="WP_332519459.1">
    <property type="nucleotide sequence ID" value="NZ_JANRHA010000003.1"/>
</dbReference>
<gene>
    <name evidence="1" type="ORF">NVS88_06320</name>
</gene>
<accession>A0A9X4RD09</accession>
<dbReference type="EMBL" id="JANRHA010000003">
    <property type="protein sequence ID" value="MDG3014168.1"/>
    <property type="molecule type" value="Genomic_DNA"/>
</dbReference>
<name>A0A9X4RD09_9ACTN</name>